<dbReference type="RefSeq" id="WP_176909581.1">
    <property type="nucleotide sequence ID" value="NZ_JABKAU010000035.1"/>
</dbReference>
<feature type="transmembrane region" description="Helical" evidence="5">
    <location>
        <begin position="101"/>
        <end position="120"/>
    </location>
</feature>
<keyword evidence="4 5" id="KW-0472">Membrane</keyword>
<evidence type="ECO:0000259" key="6">
    <source>
        <dbReference type="Pfam" id="PF06271"/>
    </source>
</evidence>
<keyword evidence="2 5" id="KW-0812">Transmembrane</keyword>
<feature type="transmembrane region" description="Helical" evidence="5">
    <location>
        <begin position="20"/>
        <end position="40"/>
    </location>
</feature>
<sequence>MEQKTNAGTRIGSMLLDHIAMTFIAMFFFIPGIISGFSSAFEINHDQSDIDIFGGLSYVGLFGFALYFCKDCINGRSFAKRALKLQVVENKSGNSASPIRCFVRNIFCILWPIEVIVTLASPSRRIGDLVAGTRVVPFNPELAQPKVNYSQIGLSIILAYGLIVLTMLPFEGIKSKIESDRVAYIESSINEASANETEQLFADSLGAYLTADVRIYDKIEKNKDLKYISVILRLKENYIDNVDDYEKIKSSTLPLLITKFPEKTFVGQIKYVFQQPGSIQTKTLPLDWREKESER</sequence>
<dbReference type="InterPro" id="IPR010432">
    <property type="entry name" value="RDD"/>
</dbReference>
<evidence type="ECO:0000256" key="1">
    <source>
        <dbReference type="ARBA" id="ARBA00004141"/>
    </source>
</evidence>
<evidence type="ECO:0000313" key="7">
    <source>
        <dbReference type="EMBL" id="NVO32712.1"/>
    </source>
</evidence>
<keyword evidence="3 5" id="KW-1133">Transmembrane helix</keyword>
<feature type="transmembrane region" description="Helical" evidence="5">
    <location>
        <begin position="149"/>
        <end position="170"/>
    </location>
</feature>
<name>A0A7Y7U6S4_9BACT</name>
<reference evidence="7 8" key="1">
    <citation type="submission" date="2020-05" db="EMBL/GenBank/DDBJ databases">
        <title>Hymenobacter terrestris sp. nov. and Hymenobacter lapidiphilus sp. nov., isolated from regoliths in Antarctica.</title>
        <authorList>
            <person name="Sedlacek I."/>
            <person name="Pantucek R."/>
            <person name="Zeman M."/>
            <person name="Holochova P."/>
            <person name="Kralova S."/>
            <person name="Stankova E."/>
            <person name="Sedo O."/>
            <person name="Micenkova L."/>
            <person name="Svec P."/>
            <person name="Gupta V."/>
            <person name="Sood U."/>
            <person name="Korpole U.S."/>
            <person name="Lal R."/>
        </authorList>
    </citation>
    <scope>NUCLEOTIDE SEQUENCE [LARGE SCALE GENOMIC DNA]</scope>
    <source>
        <strain evidence="7 8">P5342</strain>
    </source>
</reference>
<gene>
    <name evidence="7" type="ORF">HW554_15965</name>
</gene>
<keyword evidence="8" id="KW-1185">Reference proteome</keyword>
<evidence type="ECO:0000256" key="4">
    <source>
        <dbReference type="ARBA" id="ARBA00023136"/>
    </source>
</evidence>
<evidence type="ECO:0000256" key="5">
    <source>
        <dbReference type="SAM" id="Phobius"/>
    </source>
</evidence>
<dbReference type="EMBL" id="JABKAU010000035">
    <property type="protein sequence ID" value="NVO32712.1"/>
    <property type="molecule type" value="Genomic_DNA"/>
</dbReference>
<evidence type="ECO:0000256" key="2">
    <source>
        <dbReference type="ARBA" id="ARBA00022692"/>
    </source>
</evidence>
<evidence type="ECO:0000313" key="8">
    <source>
        <dbReference type="Proteomes" id="UP000565521"/>
    </source>
</evidence>
<evidence type="ECO:0000256" key="3">
    <source>
        <dbReference type="ARBA" id="ARBA00022989"/>
    </source>
</evidence>
<accession>A0A7Y7U6S4</accession>
<feature type="domain" description="RDD" evidence="6">
    <location>
        <begin position="6"/>
        <end position="150"/>
    </location>
</feature>
<dbReference type="AlphaFoldDB" id="A0A7Y7U6S4"/>
<dbReference type="GO" id="GO:0016020">
    <property type="term" value="C:membrane"/>
    <property type="evidence" value="ECO:0007669"/>
    <property type="project" value="UniProtKB-SubCell"/>
</dbReference>
<comment type="caution">
    <text evidence="7">The sequence shown here is derived from an EMBL/GenBank/DDBJ whole genome shotgun (WGS) entry which is preliminary data.</text>
</comment>
<feature type="transmembrane region" description="Helical" evidence="5">
    <location>
        <begin position="52"/>
        <end position="69"/>
    </location>
</feature>
<dbReference type="Pfam" id="PF06271">
    <property type="entry name" value="RDD"/>
    <property type="match status" value="1"/>
</dbReference>
<dbReference type="Proteomes" id="UP000565521">
    <property type="component" value="Unassembled WGS sequence"/>
</dbReference>
<organism evidence="7 8">
    <name type="scientific">Hymenobacter lapidiphilus</name>
    <dbReference type="NCBI Taxonomy" id="2608003"/>
    <lineage>
        <taxon>Bacteria</taxon>
        <taxon>Pseudomonadati</taxon>
        <taxon>Bacteroidota</taxon>
        <taxon>Cytophagia</taxon>
        <taxon>Cytophagales</taxon>
        <taxon>Hymenobacteraceae</taxon>
        <taxon>Hymenobacter</taxon>
    </lineage>
</organism>
<comment type="subcellular location">
    <subcellularLocation>
        <location evidence="1">Membrane</location>
        <topology evidence="1">Multi-pass membrane protein</topology>
    </subcellularLocation>
</comment>
<protein>
    <submittedName>
        <fullName evidence="7">RDD family protein</fullName>
    </submittedName>
</protein>
<proteinExistence type="predicted"/>